<sequence>MIARFAQTLESLRGKDWLREIGYPRLEITLTNNPQSGVPPAAQSRREREREREREGERRPKKESSKLHRIAIPIPIPIPIPYLPHTLAEATLVPWIAGSAPSRQPSIAYSCLCTTRDLETYYTRLTPKLGNRQRRALVILFCARLLCSPRKVPLLPPSLPGSFASQSYDTHCLRLPGLRSIPFLCITAASKRLGSLHEAACTCLLLLSVKPDVGIAVKRHFKDLVFPFLLQMPWLRRRCYSPCLSHPSLSAVPGSAPSHGDDMARPRARK</sequence>
<name>A0A9P8ZYM1_9PEZI</name>
<evidence type="ECO:0000313" key="3">
    <source>
        <dbReference type="Proteomes" id="UP000758603"/>
    </source>
</evidence>
<reference evidence="2" key="1">
    <citation type="journal article" date="2021" name="Nat. Commun.">
        <title>Genetic determinants of endophytism in the Arabidopsis root mycobiome.</title>
        <authorList>
            <person name="Mesny F."/>
            <person name="Miyauchi S."/>
            <person name="Thiergart T."/>
            <person name="Pickel B."/>
            <person name="Atanasova L."/>
            <person name="Karlsson M."/>
            <person name="Huettel B."/>
            <person name="Barry K.W."/>
            <person name="Haridas S."/>
            <person name="Chen C."/>
            <person name="Bauer D."/>
            <person name="Andreopoulos W."/>
            <person name="Pangilinan J."/>
            <person name="LaButti K."/>
            <person name="Riley R."/>
            <person name="Lipzen A."/>
            <person name="Clum A."/>
            <person name="Drula E."/>
            <person name="Henrissat B."/>
            <person name="Kohler A."/>
            <person name="Grigoriev I.V."/>
            <person name="Martin F.M."/>
            <person name="Hacquard S."/>
        </authorList>
    </citation>
    <scope>NUCLEOTIDE SEQUENCE</scope>
    <source>
        <strain evidence="2">MPI-SDFR-AT-0073</strain>
    </source>
</reference>
<keyword evidence="3" id="KW-1185">Reference proteome</keyword>
<feature type="region of interest" description="Disordered" evidence="1">
    <location>
        <begin position="250"/>
        <end position="270"/>
    </location>
</feature>
<evidence type="ECO:0000256" key="1">
    <source>
        <dbReference type="SAM" id="MobiDB-lite"/>
    </source>
</evidence>
<feature type="compositionally biased region" description="Basic and acidic residues" evidence="1">
    <location>
        <begin position="44"/>
        <end position="65"/>
    </location>
</feature>
<gene>
    <name evidence="2" type="ORF">BKA67DRAFT_271533</name>
</gene>
<dbReference type="RefSeq" id="XP_045958440.1">
    <property type="nucleotide sequence ID" value="XM_046095882.1"/>
</dbReference>
<feature type="region of interest" description="Disordered" evidence="1">
    <location>
        <begin position="30"/>
        <end position="65"/>
    </location>
</feature>
<evidence type="ECO:0000313" key="2">
    <source>
        <dbReference type="EMBL" id="KAH6654170.1"/>
    </source>
</evidence>
<proteinExistence type="predicted"/>
<feature type="compositionally biased region" description="Basic and acidic residues" evidence="1">
    <location>
        <begin position="259"/>
        <end position="270"/>
    </location>
</feature>
<dbReference type="EMBL" id="JAGPXC010000004">
    <property type="protein sequence ID" value="KAH6654170.1"/>
    <property type="molecule type" value="Genomic_DNA"/>
</dbReference>
<comment type="caution">
    <text evidence="2">The sequence shown here is derived from an EMBL/GenBank/DDBJ whole genome shotgun (WGS) entry which is preliminary data.</text>
</comment>
<protein>
    <submittedName>
        <fullName evidence="2">Uncharacterized protein</fullName>
    </submittedName>
</protein>
<dbReference type="GeneID" id="70124775"/>
<accession>A0A9P8ZYM1</accession>
<dbReference type="Proteomes" id="UP000758603">
    <property type="component" value="Unassembled WGS sequence"/>
</dbReference>
<organism evidence="2 3">
    <name type="scientific">Truncatella angustata</name>
    <dbReference type="NCBI Taxonomy" id="152316"/>
    <lineage>
        <taxon>Eukaryota</taxon>
        <taxon>Fungi</taxon>
        <taxon>Dikarya</taxon>
        <taxon>Ascomycota</taxon>
        <taxon>Pezizomycotina</taxon>
        <taxon>Sordariomycetes</taxon>
        <taxon>Xylariomycetidae</taxon>
        <taxon>Amphisphaeriales</taxon>
        <taxon>Sporocadaceae</taxon>
        <taxon>Truncatella</taxon>
    </lineage>
</organism>
<dbReference type="AlphaFoldDB" id="A0A9P8ZYM1"/>